<dbReference type="GeneID" id="41967029"/>
<dbReference type="RefSeq" id="XP_030977265.1">
    <property type="nucleotide sequence ID" value="XM_031132124.1"/>
</dbReference>
<reference evidence="2" key="2">
    <citation type="submission" date="2019-10" db="EMBL/GenBank/DDBJ databases">
        <authorList>
            <consortium name="NCBI Genome Project"/>
        </authorList>
    </citation>
    <scope>NUCLEOTIDE SEQUENCE</scope>
    <source>
        <strain evidence="2">NI907</strain>
    </source>
</reference>
<evidence type="ECO:0000313" key="1">
    <source>
        <dbReference type="Proteomes" id="UP000515153"/>
    </source>
</evidence>
<name>A0A6P8AQU1_PYRGI</name>
<organism evidence="1 2">
    <name type="scientific">Pyricularia grisea</name>
    <name type="common">Crabgrass-specific blast fungus</name>
    <name type="synonym">Magnaporthe grisea</name>
    <dbReference type="NCBI Taxonomy" id="148305"/>
    <lineage>
        <taxon>Eukaryota</taxon>
        <taxon>Fungi</taxon>
        <taxon>Dikarya</taxon>
        <taxon>Ascomycota</taxon>
        <taxon>Pezizomycotina</taxon>
        <taxon>Sordariomycetes</taxon>
        <taxon>Sordariomycetidae</taxon>
        <taxon>Magnaporthales</taxon>
        <taxon>Pyriculariaceae</taxon>
        <taxon>Pyricularia</taxon>
    </lineage>
</organism>
<gene>
    <name evidence="2" type="ORF">PgNI_12169</name>
</gene>
<keyword evidence="1" id="KW-1185">Reference proteome</keyword>
<accession>A0A6P8AQU1</accession>
<dbReference type="KEGG" id="pgri:PgNI_12169"/>
<protein>
    <submittedName>
        <fullName evidence="2">Uncharacterized protein</fullName>
    </submittedName>
</protein>
<proteinExistence type="predicted"/>
<evidence type="ECO:0000313" key="2">
    <source>
        <dbReference type="RefSeq" id="XP_030977265.1"/>
    </source>
</evidence>
<reference evidence="2" key="3">
    <citation type="submission" date="2025-08" db="UniProtKB">
        <authorList>
            <consortium name="RefSeq"/>
        </authorList>
    </citation>
    <scope>IDENTIFICATION</scope>
    <source>
        <strain evidence="2">NI907</strain>
    </source>
</reference>
<dbReference type="Proteomes" id="UP000515153">
    <property type="component" value="Unplaced"/>
</dbReference>
<reference evidence="2" key="1">
    <citation type="journal article" date="2019" name="Mol. Biol. Evol.">
        <title>Blast fungal genomes show frequent chromosomal changes, gene gains and losses, and effector gene turnover.</title>
        <authorList>
            <person name="Gomez Luciano L.B."/>
            <person name="Jason Tsai I."/>
            <person name="Chuma I."/>
            <person name="Tosa Y."/>
            <person name="Chen Y.H."/>
            <person name="Li J.Y."/>
            <person name="Li M.Y."/>
            <person name="Jade Lu M.Y."/>
            <person name="Nakayashiki H."/>
            <person name="Li W.H."/>
        </authorList>
    </citation>
    <scope>NUCLEOTIDE SEQUENCE</scope>
    <source>
        <strain evidence="2">NI907</strain>
    </source>
</reference>
<sequence>MSPNTQLQSVAAFMPQSSSILFGSRIEPWFTESLRRIKPNEPLNSVAEHQTCLSKVLSLPNTIWILVSLMRKGPNFESNPEFYLINIEANVVFVDIPCDEIIFKLTSNIIDALIKYYQDVYCVDAEEKK</sequence>
<dbReference type="AlphaFoldDB" id="A0A6P8AQU1"/>